<dbReference type="Pfam" id="PF13223">
    <property type="entry name" value="DUF4031"/>
    <property type="match status" value="1"/>
</dbReference>
<sequence>MTVWVEQARWIRGEQNCGNLLADDLQALHELAERIELARPRFFNGHALIPHYSIPEGLVQAAMDAGATELQLPERERVLQNVRHALASRQRTSAERGPDALPRRRKGQQNLFEV</sequence>
<evidence type="ECO:0000256" key="1">
    <source>
        <dbReference type="SAM" id="MobiDB-lite"/>
    </source>
</evidence>
<comment type="caution">
    <text evidence="2">The sequence shown here is derived from an EMBL/GenBank/DDBJ whole genome shotgun (WGS) entry which is preliminary data.</text>
</comment>
<accession>A0A6L9VRX7</accession>
<dbReference type="AlphaFoldDB" id="A0A6L9VRX7"/>
<gene>
    <name evidence="2" type="ORF">G3W61_12760</name>
</gene>
<protein>
    <submittedName>
        <fullName evidence="2">DUF4031 domain-containing protein</fullName>
    </submittedName>
</protein>
<dbReference type="Proteomes" id="UP000471082">
    <property type="component" value="Unassembled WGS sequence"/>
</dbReference>
<evidence type="ECO:0000313" key="3">
    <source>
        <dbReference type="Proteomes" id="UP000471082"/>
    </source>
</evidence>
<dbReference type="EMBL" id="JAAGYU010000053">
    <property type="protein sequence ID" value="NEL77110.1"/>
    <property type="molecule type" value="Genomic_DNA"/>
</dbReference>
<proteinExistence type="predicted"/>
<reference evidence="2 3" key="1">
    <citation type="submission" date="2019-11" db="EMBL/GenBank/DDBJ databases">
        <title>Genome-resolved metagenomics to study the prevalence of co-infection and intraspecific heterogeneity among plant pathogen metapopulations.</title>
        <authorList>
            <person name="Newberry E."/>
            <person name="Bhandari R."/>
            <person name="Kemble J."/>
            <person name="Sikora E."/>
            <person name="Potnis N."/>
        </authorList>
    </citation>
    <scope>NUCLEOTIDE SEQUENCE [LARGE SCALE GENOMIC DNA]</scope>
    <source>
        <strain evidence="2">Xp_Tom_Tuscaloosa_18b</strain>
    </source>
</reference>
<evidence type="ECO:0000313" key="2">
    <source>
        <dbReference type="EMBL" id="NEL77110.1"/>
    </source>
</evidence>
<dbReference type="InterPro" id="IPR025109">
    <property type="entry name" value="DUF4031"/>
</dbReference>
<feature type="compositionally biased region" description="Basic and acidic residues" evidence="1">
    <location>
        <begin position="92"/>
        <end position="102"/>
    </location>
</feature>
<feature type="region of interest" description="Disordered" evidence="1">
    <location>
        <begin position="86"/>
        <end position="114"/>
    </location>
</feature>
<dbReference type="RefSeq" id="WP_046935186.1">
    <property type="nucleotide sequence ID" value="NZ_JAKHFX010000008.1"/>
</dbReference>
<organism evidence="2 3">
    <name type="scientific">Xanthomonas perforans</name>
    <dbReference type="NCBI Taxonomy" id="442694"/>
    <lineage>
        <taxon>Bacteria</taxon>
        <taxon>Pseudomonadati</taxon>
        <taxon>Pseudomonadota</taxon>
        <taxon>Gammaproteobacteria</taxon>
        <taxon>Lysobacterales</taxon>
        <taxon>Lysobacteraceae</taxon>
        <taxon>Xanthomonas</taxon>
    </lineage>
</organism>
<name>A0A6L9VRX7_XANPE</name>